<gene>
    <name evidence="1" type="ORF">Cco03nite_18570</name>
</gene>
<organism evidence="1 2">
    <name type="scientific">Catellatospora coxensis</name>
    <dbReference type="NCBI Taxonomy" id="310354"/>
    <lineage>
        <taxon>Bacteria</taxon>
        <taxon>Bacillati</taxon>
        <taxon>Actinomycetota</taxon>
        <taxon>Actinomycetes</taxon>
        <taxon>Micromonosporales</taxon>
        <taxon>Micromonosporaceae</taxon>
        <taxon>Catellatospora</taxon>
    </lineage>
</organism>
<protein>
    <submittedName>
        <fullName evidence="1">Uncharacterized protein</fullName>
    </submittedName>
</protein>
<comment type="caution">
    <text evidence="1">The sequence shown here is derived from an EMBL/GenBank/DDBJ whole genome shotgun (WGS) entry which is preliminary data.</text>
</comment>
<dbReference type="AlphaFoldDB" id="A0A8J3KLH1"/>
<keyword evidence="2" id="KW-1185">Reference proteome</keyword>
<sequence>MVTPATANEAARASNSFRLIFMVSPWFPVRAGKGRAAALAREVLTACRTAAEGVVADVAAPVPPMPLDGRVA</sequence>
<dbReference type="EMBL" id="BONI01000011">
    <property type="protein sequence ID" value="GIG05157.1"/>
    <property type="molecule type" value="Genomic_DNA"/>
</dbReference>
<evidence type="ECO:0000313" key="1">
    <source>
        <dbReference type="EMBL" id="GIG05157.1"/>
    </source>
</evidence>
<dbReference type="Proteomes" id="UP000630887">
    <property type="component" value="Unassembled WGS sequence"/>
</dbReference>
<proteinExistence type="predicted"/>
<accession>A0A8J3KLH1</accession>
<name>A0A8J3KLH1_9ACTN</name>
<evidence type="ECO:0000313" key="2">
    <source>
        <dbReference type="Proteomes" id="UP000630887"/>
    </source>
</evidence>
<reference evidence="1 2" key="1">
    <citation type="submission" date="2021-01" db="EMBL/GenBank/DDBJ databases">
        <title>Whole genome shotgun sequence of Catellatospora coxensis NBRC 107359.</title>
        <authorList>
            <person name="Komaki H."/>
            <person name="Tamura T."/>
        </authorList>
    </citation>
    <scope>NUCLEOTIDE SEQUENCE [LARGE SCALE GENOMIC DNA]</scope>
    <source>
        <strain evidence="1 2">NBRC 107359</strain>
    </source>
</reference>